<name>A0A1H6IV73_9EURY</name>
<dbReference type="RefSeq" id="WP_092816865.1">
    <property type="nucleotide sequence ID" value="NZ_FNWU01000003.1"/>
</dbReference>
<evidence type="ECO:0000313" key="2">
    <source>
        <dbReference type="EMBL" id="SEH50441.1"/>
    </source>
</evidence>
<keyword evidence="3" id="KW-1185">Reference proteome</keyword>
<proteinExistence type="predicted"/>
<evidence type="ECO:0000256" key="1">
    <source>
        <dbReference type="SAM" id="MobiDB-lite"/>
    </source>
</evidence>
<evidence type="ECO:0000313" key="3">
    <source>
        <dbReference type="Proteomes" id="UP000199215"/>
    </source>
</evidence>
<feature type="compositionally biased region" description="Basic and acidic residues" evidence="1">
    <location>
        <begin position="728"/>
        <end position="746"/>
    </location>
</feature>
<dbReference type="EMBL" id="FNWU01000003">
    <property type="protein sequence ID" value="SEH50441.1"/>
    <property type="molecule type" value="Genomic_DNA"/>
</dbReference>
<organism evidence="2 3">
    <name type="scientific">Halopenitus malekzadehii</name>
    <dbReference type="NCBI Taxonomy" id="1267564"/>
    <lineage>
        <taxon>Archaea</taxon>
        <taxon>Methanobacteriati</taxon>
        <taxon>Methanobacteriota</taxon>
        <taxon>Stenosarchaea group</taxon>
        <taxon>Halobacteria</taxon>
        <taxon>Halobacteriales</taxon>
        <taxon>Haloferacaceae</taxon>
        <taxon>Halopenitus</taxon>
    </lineage>
</organism>
<sequence>MTVGRRTMLAAIAGAGAAGLAGCSALERGEDATTTPIPAGEDRASELAERFAPQLYFDTFERWFPTDPRPYASEEDGTTVVDGFDALEGYHGQYDDSGEPPNPTVFYTVREYDGSPLAVVQFWYYAAFDQFTTNFHWHDWEVLQVFVDTETGEPQLHVASSHSRAVPNNEFLDPDPDRTPRILSELGSHSSALSVNDVPDRFQRVAADGLLADITNTAIEGIEDLAEIPLAYGLPRDEGSRLPYVVPEIDGSPVYDHEDLPSVTRESLIDDALTIRSFEAIEEPPTDLPVRETGLVFGYAGRTGGSVEAAESDGMEVSDGTDEPDETTDSTGGGDDAAAIDVAYDLVPIAEIEHIDDFVGPQLSFEFAVPVAIEDAIAGHISTTGTPWSQPRYENPAADITVPFHRQALADRYDAIGDAAPINTVLTRVTSAVTDDDAPEDEGVTTTESGVESVALLESDPVAVPTFAGVAAVQDVPEGDHQLTVNGAGTAPHSERVTVEGSGATVTAGAEGEVPLVARDRAKRVSITDEAADVDLSGVAIEDDFGGRLYDTAVDGSDAVYVHDGGAYTIEFRDADDAVGADRVNPDPAVSAEIRIDRPETGTASLASFVGDIAAETHSEIAAIESGSGTTDGNDGADRDGDIGDDGDTDDDDDDAPEGSENAVVGLSRALAAIAENARAAAEESRGGNRTAANRRLEAAADRLQRARDRLEAAGGSVPAPLSRATSRRLDQASRRVEQATNSEKP</sequence>
<dbReference type="PROSITE" id="PS51257">
    <property type="entry name" value="PROKAR_LIPOPROTEIN"/>
    <property type="match status" value="1"/>
</dbReference>
<dbReference type="PROSITE" id="PS51318">
    <property type="entry name" value="TAT"/>
    <property type="match status" value="1"/>
</dbReference>
<protein>
    <submittedName>
        <fullName evidence="2">Uncharacterized protein</fullName>
    </submittedName>
</protein>
<feature type="region of interest" description="Disordered" evidence="1">
    <location>
        <begin position="677"/>
        <end position="746"/>
    </location>
</feature>
<feature type="region of interest" description="Disordered" evidence="1">
    <location>
        <begin position="624"/>
        <end position="661"/>
    </location>
</feature>
<accession>A0A1H6IV73</accession>
<feature type="compositionally biased region" description="Acidic residues" evidence="1">
    <location>
        <begin position="310"/>
        <end position="328"/>
    </location>
</feature>
<gene>
    <name evidence="2" type="ORF">SAMN05192561_103225</name>
</gene>
<dbReference type="Proteomes" id="UP000199215">
    <property type="component" value="Unassembled WGS sequence"/>
</dbReference>
<dbReference type="AlphaFoldDB" id="A0A1H6IV73"/>
<reference evidence="2 3" key="1">
    <citation type="submission" date="2016-10" db="EMBL/GenBank/DDBJ databases">
        <authorList>
            <person name="de Groot N.N."/>
        </authorList>
    </citation>
    <scope>NUCLEOTIDE SEQUENCE [LARGE SCALE GENOMIC DNA]</scope>
    <source>
        <strain evidence="2 3">IBRC-M10418</strain>
    </source>
</reference>
<dbReference type="InterPro" id="IPR006311">
    <property type="entry name" value="TAT_signal"/>
</dbReference>
<feature type="region of interest" description="Disordered" evidence="1">
    <location>
        <begin position="306"/>
        <end position="336"/>
    </location>
</feature>
<feature type="compositionally biased region" description="Basic and acidic residues" evidence="1">
    <location>
        <begin position="695"/>
        <end position="712"/>
    </location>
</feature>
<feature type="compositionally biased region" description="Acidic residues" evidence="1">
    <location>
        <begin position="643"/>
        <end position="658"/>
    </location>
</feature>